<dbReference type="Proteomes" id="UP000603453">
    <property type="component" value="Unassembled WGS sequence"/>
</dbReference>
<dbReference type="EMBL" id="JAEPRD010000087">
    <property type="protein sequence ID" value="KAG2200150.1"/>
    <property type="molecule type" value="Genomic_DNA"/>
</dbReference>
<dbReference type="SUPFAM" id="SSF55811">
    <property type="entry name" value="Nudix"/>
    <property type="match status" value="1"/>
</dbReference>
<dbReference type="OrthoDB" id="10249920at2759"/>
<comment type="caution">
    <text evidence="3">The sequence shown here is derived from an EMBL/GenBank/DDBJ whole genome shotgun (WGS) entry which is preliminary data.</text>
</comment>
<dbReference type="Pfam" id="PF00293">
    <property type="entry name" value="NUDIX"/>
    <property type="match status" value="1"/>
</dbReference>
<keyword evidence="1" id="KW-0378">Hydrolase</keyword>
<evidence type="ECO:0000313" key="3">
    <source>
        <dbReference type="EMBL" id="KAG2200150.1"/>
    </source>
</evidence>
<gene>
    <name evidence="3" type="ORF">INT47_012431</name>
</gene>
<dbReference type="PROSITE" id="PS51462">
    <property type="entry name" value="NUDIX"/>
    <property type="match status" value="1"/>
</dbReference>
<sequence length="211" mass="23734">MSRQTLQYALTPVKCSSGTPMTEGNWIQLERLVYKDNKHVERSWERCVRKKPCPSAVDAVDIHAILLTPKPEILLVVQYRPAIERYCIEFPSGLVDKDDPIDAAQRELKEETGYTVPRDRILLTKTPLAYEPGLTNSCCYVAKVTIDTSELTAPPVKELEPDEWSLQTISLPLEGLMNHLLALKESQKNLLVIDSRVHALASGIAYANSYI</sequence>
<protein>
    <recommendedName>
        <fullName evidence="2">Nudix hydrolase domain-containing protein</fullName>
    </recommendedName>
</protein>
<name>A0A8H7UY70_9FUNG</name>
<evidence type="ECO:0000256" key="1">
    <source>
        <dbReference type="ARBA" id="ARBA00022801"/>
    </source>
</evidence>
<dbReference type="GO" id="GO:0006753">
    <property type="term" value="P:nucleoside phosphate metabolic process"/>
    <property type="evidence" value="ECO:0007669"/>
    <property type="project" value="TreeGrafter"/>
</dbReference>
<reference evidence="3" key="1">
    <citation type="submission" date="2020-12" db="EMBL/GenBank/DDBJ databases">
        <title>Metabolic potential, ecology and presence of endohyphal bacteria is reflected in genomic diversity of Mucoromycotina.</title>
        <authorList>
            <person name="Muszewska A."/>
            <person name="Okrasinska A."/>
            <person name="Steczkiewicz K."/>
            <person name="Drgas O."/>
            <person name="Orlowska M."/>
            <person name="Perlinska-Lenart U."/>
            <person name="Aleksandrzak-Piekarczyk T."/>
            <person name="Szatraj K."/>
            <person name="Zielenkiewicz U."/>
            <person name="Pilsyk S."/>
            <person name="Malc E."/>
            <person name="Mieczkowski P."/>
            <person name="Kruszewska J.S."/>
            <person name="Biernat P."/>
            <person name="Pawlowska J."/>
        </authorList>
    </citation>
    <scope>NUCLEOTIDE SEQUENCE</scope>
    <source>
        <strain evidence="3">WA0000017839</strain>
    </source>
</reference>
<feature type="domain" description="Nudix hydrolase" evidence="2">
    <location>
        <begin position="57"/>
        <end position="189"/>
    </location>
</feature>
<proteinExistence type="predicted"/>
<evidence type="ECO:0000313" key="4">
    <source>
        <dbReference type="Proteomes" id="UP000603453"/>
    </source>
</evidence>
<dbReference type="CDD" id="cd18888">
    <property type="entry name" value="NUDIX_ADPRase_Nudt5"/>
    <property type="match status" value="1"/>
</dbReference>
<dbReference type="PANTHER" id="PTHR11839:SF1">
    <property type="entry name" value="ADP-SUGAR PYROPHOSPHATASE"/>
    <property type="match status" value="1"/>
</dbReference>
<keyword evidence="4" id="KW-1185">Reference proteome</keyword>
<dbReference type="GO" id="GO:0016787">
    <property type="term" value="F:hydrolase activity"/>
    <property type="evidence" value="ECO:0007669"/>
    <property type="project" value="UniProtKB-KW"/>
</dbReference>
<dbReference type="InterPro" id="IPR015797">
    <property type="entry name" value="NUDIX_hydrolase-like_dom_sf"/>
</dbReference>
<dbReference type="GO" id="GO:0019693">
    <property type="term" value="P:ribose phosphate metabolic process"/>
    <property type="evidence" value="ECO:0007669"/>
    <property type="project" value="TreeGrafter"/>
</dbReference>
<dbReference type="PANTHER" id="PTHR11839">
    <property type="entry name" value="UDP/ADP-SUGAR PYROPHOSPHATASE"/>
    <property type="match status" value="1"/>
</dbReference>
<dbReference type="AlphaFoldDB" id="A0A8H7UY70"/>
<dbReference type="Gene3D" id="3.90.79.10">
    <property type="entry name" value="Nucleoside Triphosphate Pyrophosphohydrolase"/>
    <property type="match status" value="1"/>
</dbReference>
<evidence type="ECO:0000259" key="2">
    <source>
        <dbReference type="PROSITE" id="PS51462"/>
    </source>
</evidence>
<accession>A0A8H7UY70</accession>
<dbReference type="InterPro" id="IPR000086">
    <property type="entry name" value="NUDIX_hydrolase_dom"/>
</dbReference>
<organism evidence="3 4">
    <name type="scientific">Mucor saturninus</name>
    <dbReference type="NCBI Taxonomy" id="64648"/>
    <lineage>
        <taxon>Eukaryota</taxon>
        <taxon>Fungi</taxon>
        <taxon>Fungi incertae sedis</taxon>
        <taxon>Mucoromycota</taxon>
        <taxon>Mucoromycotina</taxon>
        <taxon>Mucoromycetes</taxon>
        <taxon>Mucorales</taxon>
        <taxon>Mucorineae</taxon>
        <taxon>Mucoraceae</taxon>
        <taxon>Mucor</taxon>
    </lineage>
</organism>